<protein>
    <submittedName>
        <fullName evidence="1">HAMP domain-containing protein</fullName>
    </submittedName>
</protein>
<reference evidence="1" key="1">
    <citation type="submission" date="2019-08" db="EMBL/GenBank/DDBJ databases">
        <title>Genome sequence of Clostridiales bacterium MT110.</title>
        <authorList>
            <person name="Cao J."/>
        </authorList>
    </citation>
    <scope>NUCLEOTIDE SEQUENCE</scope>
    <source>
        <strain evidence="1">MT110</strain>
    </source>
</reference>
<keyword evidence="2" id="KW-1185">Reference proteome</keyword>
<proteinExistence type="predicted"/>
<accession>A0ACD1A7R4</accession>
<sequence>MNQIGIRKKLISAFILIGLFTLVSGIFGIVGVNSTNASTKDIYQSHFIPATYLFEIQKNLMKVNDYYILMLYEKDILQTKKRLEEIQKLKGENQLLFEAYEGSGDGIPDMGLYESMNEHLANTDEIMARLGTYLGSNNYVDAMNLAPSFHSGINLVNKDLQSLIDKNIKLANSSIAESQTAYLTSILSVLAAAVLSLIAAASVGAYISKRISQPITELSHAAEQLAVGDLGVSVHTNLKDEIGILVDSFNRMTENMRQQADIAESIAAGNLNVVVRTRSDRDRLGQSMQSVIKTLGSLMTEINEMTEAAGAGRFEHRGLAESFPGGYGHIIDGINATIEGFTKPMQLASDYLRRISRGEIPQEITEIYTGDFNDIKDSINTCIRAVNAMIQDVNLLSDAAIQGKLDLRANSDLHGGDFKKIVAGINDTLDAITAPLYTAGECMTKIGQGKIPEPIHEEYYGDFQNIKDSINSCIEGLHSLEESRAILECMRNNDFSRRMEESALGVYGEIAISINEVSEQINRMIVYINHVSVGDLEDLPALKKSGNKSEKDLLTPAVVTMLETLNALVDDTNRLSEAAIKGNISERGQADRYLGQYRTLMEGINGTLDAVAVPFQEVSSVMRELSEGNLSVKMQGDYLGEYAEIKDAVNHTLNSLTGYIKEISAVLHDLGSGKLSVLISDGYRGDFIEIRTSLINITENLNQMMTEIAAASGQIASGSAQLSEESRILAGGSADQAGSIQELMASINEMTAQMKQSSVDAGQASVLSEEACNHARTGSTKMGQMLDSIENMKESSLNISKIIKAIDDIAFQTNILSLNAAVEAARAGLHGKGFAVVADEVKVLASRSAAEAKRTSELVAETMKRMKQSTDLARDTASVFKDIVASSETTAGLVMSISGLSEIQTERMVSIRQGIDSVSQIVWNNSASAEQSASASRQLSGQAELLAELVGRFRLAEVGDPLNEENPSK</sequence>
<name>A0ACD1A7R4_9FIRM</name>
<dbReference type="Proteomes" id="UP000594014">
    <property type="component" value="Chromosome"/>
</dbReference>
<evidence type="ECO:0000313" key="1">
    <source>
        <dbReference type="EMBL" id="QOX62429.1"/>
    </source>
</evidence>
<organism evidence="1 2">
    <name type="scientific">Anoxybacterium hadale</name>
    <dbReference type="NCBI Taxonomy" id="3408580"/>
    <lineage>
        <taxon>Bacteria</taxon>
        <taxon>Bacillati</taxon>
        <taxon>Bacillota</taxon>
        <taxon>Clostridia</taxon>
        <taxon>Peptostreptococcales</taxon>
        <taxon>Anaerovoracaceae</taxon>
        <taxon>Anoxybacterium</taxon>
    </lineage>
</organism>
<gene>
    <name evidence="1" type="ORF">FRZ06_03165</name>
</gene>
<dbReference type="EMBL" id="CP042469">
    <property type="protein sequence ID" value="QOX62429.1"/>
    <property type="molecule type" value="Genomic_DNA"/>
</dbReference>
<evidence type="ECO:0000313" key="2">
    <source>
        <dbReference type="Proteomes" id="UP000594014"/>
    </source>
</evidence>